<gene>
    <name evidence="1" type="ORF">LEP1GSC194_0205</name>
</gene>
<comment type="caution">
    <text evidence="1">The sequence shown here is derived from an EMBL/GenBank/DDBJ whole genome shotgun (WGS) entry which is preliminary data.</text>
</comment>
<organism evidence="1 2">
    <name type="scientific">Leptospira alstonii serovar Sichuan str. 79601</name>
    <dbReference type="NCBI Taxonomy" id="1218565"/>
    <lineage>
        <taxon>Bacteria</taxon>
        <taxon>Pseudomonadati</taxon>
        <taxon>Spirochaetota</taxon>
        <taxon>Spirochaetia</taxon>
        <taxon>Leptospirales</taxon>
        <taxon>Leptospiraceae</taxon>
        <taxon>Leptospira</taxon>
    </lineage>
</organism>
<name>M6CZ51_9LEPT</name>
<evidence type="ECO:0000313" key="1">
    <source>
        <dbReference type="EMBL" id="EMJ94208.1"/>
    </source>
</evidence>
<sequence>MPNKSEFFRVAMDIKIFICLFLGIFFPICAANAQPMNNDLKRKVVEQVERLKTISGSSEWRFFELPGRSSDPILELEKIGIVSIPYLIPFLSDASPTQAERAHGNGARRKTTVNEYVGYIINRIADYNFYLSKGKDEEGDDDGNGDLLGDEPLVDPSTILAFQTQIASWYQKNKNRSLAERKLDDLNDTFHYNRFAAYHWFGESKRKEYRLPLENKIKELLKGEVNSFKDSEMLACADALAQIGDPRSTAIVRKVTDHLSYWIYMSYRPVEEGRSGIGSNHITVLFQAYEALAKFGQKKEALIRLKELKEKYLEEMDQYTQNEFMENLEQAEKW</sequence>
<dbReference type="Proteomes" id="UP000011988">
    <property type="component" value="Unassembled WGS sequence"/>
</dbReference>
<dbReference type="PATRIC" id="fig|1218565.3.peg.2722"/>
<reference evidence="1 2" key="1">
    <citation type="submission" date="2013-01" db="EMBL/GenBank/DDBJ databases">
        <authorList>
            <person name="Harkins D.M."/>
            <person name="Durkin A.S."/>
            <person name="Brinkac L.M."/>
            <person name="Haft D.H."/>
            <person name="Selengut J.D."/>
            <person name="Sanka R."/>
            <person name="DePew J."/>
            <person name="Purushe J."/>
            <person name="Galloway R.L."/>
            <person name="Vinetz J.M."/>
            <person name="Sutton G.G."/>
            <person name="Nierman W.C."/>
            <person name="Fouts D.E."/>
        </authorList>
    </citation>
    <scope>NUCLEOTIDE SEQUENCE [LARGE SCALE GENOMIC DNA]</scope>
    <source>
        <strain evidence="1 2">79601</strain>
    </source>
</reference>
<protein>
    <submittedName>
        <fullName evidence="1">Uncharacterized protein</fullName>
    </submittedName>
</protein>
<dbReference type="AlphaFoldDB" id="M6CZ51"/>
<accession>M6CZ51</accession>
<dbReference type="EMBL" id="ANIK01000056">
    <property type="protein sequence ID" value="EMJ94208.1"/>
    <property type="molecule type" value="Genomic_DNA"/>
</dbReference>
<evidence type="ECO:0000313" key="2">
    <source>
        <dbReference type="Proteomes" id="UP000011988"/>
    </source>
</evidence>
<proteinExistence type="predicted"/>